<protein>
    <submittedName>
        <fullName evidence="1">Uncharacterized protein</fullName>
    </submittedName>
</protein>
<dbReference type="EMBL" id="BQNB010021788">
    <property type="protein sequence ID" value="GJU10068.1"/>
    <property type="molecule type" value="Genomic_DNA"/>
</dbReference>
<evidence type="ECO:0000313" key="1">
    <source>
        <dbReference type="EMBL" id="GJU10068.1"/>
    </source>
</evidence>
<name>A0ABQ5JF16_9ASTR</name>
<accession>A0ABQ5JF16</accession>
<feature type="non-terminal residue" evidence="1">
    <location>
        <position position="1"/>
    </location>
</feature>
<reference evidence="1" key="1">
    <citation type="journal article" date="2022" name="Int. J. Mol. Sci.">
        <title>Draft Genome of Tanacetum Coccineum: Genomic Comparison of Closely Related Tanacetum-Family Plants.</title>
        <authorList>
            <person name="Yamashiro T."/>
            <person name="Shiraishi A."/>
            <person name="Nakayama K."/>
            <person name="Satake H."/>
        </authorList>
    </citation>
    <scope>NUCLEOTIDE SEQUENCE</scope>
</reference>
<proteinExistence type="predicted"/>
<dbReference type="Proteomes" id="UP001151760">
    <property type="component" value="Unassembled WGS sequence"/>
</dbReference>
<comment type="caution">
    <text evidence="1">The sequence shown here is derived from an EMBL/GenBank/DDBJ whole genome shotgun (WGS) entry which is preliminary data.</text>
</comment>
<reference evidence="1" key="2">
    <citation type="submission" date="2022-01" db="EMBL/GenBank/DDBJ databases">
        <authorList>
            <person name="Yamashiro T."/>
            <person name="Shiraishi A."/>
            <person name="Satake H."/>
            <person name="Nakayama K."/>
        </authorList>
    </citation>
    <scope>NUCLEOTIDE SEQUENCE</scope>
</reference>
<sequence length="70" mass="7359">GGDEDGGDVVMVGMIWWCGCGEMAAKGDDGGDGGVTVVTVASAVVGWPEVVPEKWRREMKYVCVRLGLSK</sequence>
<keyword evidence="2" id="KW-1185">Reference proteome</keyword>
<organism evidence="1 2">
    <name type="scientific">Tanacetum coccineum</name>
    <dbReference type="NCBI Taxonomy" id="301880"/>
    <lineage>
        <taxon>Eukaryota</taxon>
        <taxon>Viridiplantae</taxon>
        <taxon>Streptophyta</taxon>
        <taxon>Embryophyta</taxon>
        <taxon>Tracheophyta</taxon>
        <taxon>Spermatophyta</taxon>
        <taxon>Magnoliopsida</taxon>
        <taxon>eudicotyledons</taxon>
        <taxon>Gunneridae</taxon>
        <taxon>Pentapetalae</taxon>
        <taxon>asterids</taxon>
        <taxon>campanulids</taxon>
        <taxon>Asterales</taxon>
        <taxon>Asteraceae</taxon>
        <taxon>Asteroideae</taxon>
        <taxon>Anthemideae</taxon>
        <taxon>Anthemidinae</taxon>
        <taxon>Tanacetum</taxon>
    </lineage>
</organism>
<evidence type="ECO:0000313" key="2">
    <source>
        <dbReference type="Proteomes" id="UP001151760"/>
    </source>
</evidence>
<gene>
    <name evidence="1" type="ORF">Tco_1132464</name>
</gene>